<reference evidence="1" key="1">
    <citation type="submission" date="2021-05" db="EMBL/GenBank/DDBJ databases">
        <authorList>
            <person name="Alioto T."/>
            <person name="Alioto T."/>
            <person name="Gomez Garrido J."/>
        </authorList>
    </citation>
    <scope>NUCLEOTIDE SEQUENCE</scope>
</reference>
<sequence>MSRCLMSNFKYLPRIATLIPIFGMSDLAYYCSENNEINENVDTKKKHTDKLSKQTKKEIKASTLTLVLTVTVVIEELSEVMEKICPSFPAPLKLGEVNASSQTTSLLGQGHISLQCIQPDYIIIGTR</sequence>
<accession>A0A8D8VPN3</accession>
<name>A0A8D8VPN3_9HEMI</name>
<proteinExistence type="predicted"/>
<evidence type="ECO:0000313" key="1">
    <source>
        <dbReference type="EMBL" id="CAG6629104.1"/>
    </source>
</evidence>
<organism evidence="1">
    <name type="scientific">Cacopsylla melanoneura</name>
    <dbReference type="NCBI Taxonomy" id="428564"/>
    <lineage>
        <taxon>Eukaryota</taxon>
        <taxon>Metazoa</taxon>
        <taxon>Ecdysozoa</taxon>
        <taxon>Arthropoda</taxon>
        <taxon>Hexapoda</taxon>
        <taxon>Insecta</taxon>
        <taxon>Pterygota</taxon>
        <taxon>Neoptera</taxon>
        <taxon>Paraneoptera</taxon>
        <taxon>Hemiptera</taxon>
        <taxon>Sternorrhyncha</taxon>
        <taxon>Psylloidea</taxon>
        <taxon>Psyllidae</taxon>
        <taxon>Psyllinae</taxon>
        <taxon>Cacopsylla</taxon>
    </lineage>
</organism>
<dbReference type="EMBL" id="HBUF01069719">
    <property type="protein sequence ID" value="CAG6629104.1"/>
    <property type="molecule type" value="Transcribed_RNA"/>
</dbReference>
<protein>
    <submittedName>
        <fullName evidence="1">Uncharacterized protein</fullName>
    </submittedName>
</protein>
<dbReference type="AlphaFoldDB" id="A0A8D8VPN3"/>